<evidence type="ECO:0000313" key="5">
    <source>
        <dbReference type="EMBL" id="SDY69389.1"/>
    </source>
</evidence>
<gene>
    <name evidence="2" type="primary">bshC</name>
    <name evidence="5" type="ORF">SAMN05444412_102265</name>
</gene>
<dbReference type="InterPro" id="IPR011199">
    <property type="entry name" value="Bacillithiol_biosynth_BshC"/>
</dbReference>
<keyword evidence="6" id="KW-1185">Reference proteome</keyword>
<evidence type="ECO:0000313" key="6">
    <source>
        <dbReference type="Proteomes" id="UP000199663"/>
    </source>
</evidence>
<comment type="caution">
    <text evidence="5">The sequence shown here is derived from an EMBL/GenBank/DDBJ whole genome shotgun (WGS) entry which is preliminary data.</text>
</comment>
<protein>
    <recommendedName>
        <fullName evidence="2">Putative cysteine ligase BshC</fullName>
        <ecNumber evidence="2">6.-.-.-</ecNumber>
    </recommendedName>
</protein>
<evidence type="ECO:0000259" key="4">
    <source>
        <dbReference type="Pfam" id="PF24850"/>
    </source>
</evidence>
<dbReference type="Pfam" id="PF10079">
    <property type="entry name" value="Rossmann-like_BshC"/>
    <property type="match status" value="1"/>
</dbReference>
<name>A0A1H3LZD8_9BACT</name>
<dbReference type="InterPro" id="IPR055399">
    <property type="entry name" value="CC_BshC"/>
</dbReference>
<evidence type="ECO:0000256" key="1">
    <source>
        <dbReference type="ARBA" id="ARBA00022598"/>
    </source>
</evidence>
<dbReference type="NCBIfam" id="TIGR03998">
    <property type="entry name" value="thiol_BshC"/>
    <property type="match status" value="1"/>
</dbReference>
<feature type="domain" description="Bacillithiol biosynthesis BshC N-terminal Rossmann-like" evidence="3">
    <location>
        <begin position="11"/>
        <end position="362"/>
    </location>
</feature>
<reference evidence="5 6" key="1">
    <citation type="submission" date="2016-10" db="EMBL/GenBank/DDBJ databases">
        <authorList>
            <person name="Varghese N."/>
            <person name="Submissions S."/>
        </authorList>
    </citation>
    <scope>NUCLEOTIDE SEQUENCE [LARGE SCALE GENOMIC DNA]</scope>
    <source>
        <strain evidence="5 6">DSM 17997</strain>
    </source>
</reference>
<dbReference type="EMBL" id="FNQC01000002">
    <property type="protein sequence ID" value="SDY69389.1"/>
    <property type="molecule type" value="Genomic_DNA"/>
</dbReference>
<dbReference type="EC" id="6.-.-.-" evidence="2"/>
<evidence type="ECO:0000256" key="2">
    <source>
        <dbReference type="HAMAP-Rule" id="MF_01867"/>
    </source>
</evidence>
<organism evidence="5 6">
    <name type="scientific">Rhodonellum ikkaensis</name>
    <dbReference type="NCBI Taxonomy" id="336829"/>
    <lineage>
        <taxon>Bacteria</taxon>
        <taxon>Pseudomonadati</taxon>
        <taxon>Bacteroidota</taxon>
        <taxon>Cytophagia</taxon>
        <taxon>Cytophagales</taxon>
        <taxon>Cytophagaceae</taxon>
        <taxon>Rhodonellum</taxon>
    </lineage>
</organism>
<dbReference type="Proteomes" id="UP000199663">
    <property type="component" value="Unassembled WGS sequence"/>
</dbReference>
<sequence length="522" mass="60458">MNKATIEPDCTGQFSSFFIDYIHQKPALSPFYNQFPKIENFAKIIAERKFDGKKREVLVKALLSQYSEVEDLALTKAQIEKLGLETTFTVTTGHQLNLFTGPLYFIYKIVTTINLAKKLKEAYPKFEFVPVYWMATEDHDFEEINYFKLDGKKYQWQTEQKGPVGDFKLEESFKAFMKTVAFAPSFFKEAYLSSKTLSEAVRKYVHHLFGEKGIVVVDGNDANLKRQFIPVMREDLVNETPHELVNAQTAKLDALGYKSQIFPRPINFFYMEDGLRERIEKKGTQYFVLNTDLKFEEAEFLDMVENSPEKFSPNVVLRPLYQEQILPNLAYVGGPAEVIYWLQLKSMFDHFETPFPVVMPRNFAAVLDAPTVRKIKKLNLSPQDLFMDFTDWKKEFVSKHSNVDIHLVGEKKKLQDLFDQAALSARSIDPTLESAYASAKVRATKILDQLSVKVRKAEERKFGEELDRMKAVQAYFFPGGSPQERVENFMKFYLSDNDFVEKLFGLFDPFDFDFMVLASDDK</sequence>
<dbReference type="RefSeq" id="WP_019596673.1">
    <property type="nucleotide sequence ID" value="NZ_FNQC01000002.1"/>
</dbReference>
<comment type="similarity">
    <text evidence="2">Belongs to the BshC family.</text>
</comment>
<accession>A0A1H3LZD8</accession>
<feature type="domain" description="Bacillithiol biosynthesis BshC C-terminal coiled-coil" evidence="4">
    <location>
        <begin position="366"/>
        <end position="517"/>
    </location>
</feature>
<keyword evidence="1 2" id="KW-0436">Ligase</keyword>
<evidence type="ECO:0000259" key="3">
    <source>
        <dbReference type="Pfam" id="PF10079"/>
    </source>
</evidence>
<dbReference type="HAMAP" id="MF_01867">
    <property type="entry name" value="BshC"/>
    <property type="match status" value="1"/>
</dbReference>
<proteinExistence type="inferred from homology"/>
<dbReference type="Pfam" id="PF24850">
    <property type="entry name" value="CC_BshC"/>
    <property type="match status" value="1"/>
</dbReference>
<dbReference type="PIRSF" id="PIRSF012535">
    <property type="entry name" value="UCP012535"/>
    <property type="match status" value="1"/>
</dbReference>
<dbReference type="InterPro" id="IPR055398">
    <property type="entry name" value="Rossmann-like_BshC"/>
</dbReference>